<keyword evidence="3" id="KW-1185">Reference proteome</keyword>
<dbReference type="PANTHER" id="PTHR33116:SF84">
    <property type="entry name" value="RNA-DIRECTED DNA POLYMERASE"/>
    <property type="match status" value="1"/>
</dbReference>
<reference evidence="2" key="2">
    <citation type="journal article" date="2024" name="Plant">
        <title>Genomic evolution and insights into agronomic trait innovations of Sesamum species.</title>
        <authorList>
            <person name="Miao H."/>
            <person name="Wang L."/>
            <person name="Qu L."/>
            <person name="Liu H."/>
            <person name="Sun Y."/>
            <person name="Le M."/>
            <person name="Wang Q."/>
            <person name="Wei S."/>
            <person name="Zheng Y."/>
            <person name="Lin W."/>
            <person name="Duan Y."/>
            <person name="Cao H."/>
            <person name="Xiong S."/>
            <person name="Wang X."/>
            <person name="Wei L."/>
            <person name="Li C."/>
            <person name="Ma Q."/>
            <person name="Ju M."/>
            <person name="Zhao R."/>
            <person name="Li G."/>
            <person name="Mu C."/>
            <person name="Tian Q."/>
            <person name="Mei H."/>
            <person name="Zhang T."/>
            <person name="Gao T."/>
            <person name="Zhang H."/>
        </authorList>
    </citation>
    <scope>NUCLEOTIDE SEQUENCE</scope>
    <source>
        <strain evidence="2">3651</strain>
    </source>
</reference>
<proteinExistence type="predicted"/>
<accession>A0AAE2CY15</accession>
<comment type="caution">
    <text evidence="2">The sequence shown here is derived from an EMBL/GenBank/DDBJ whole genome shotgun (WGS) entry which is preliminary data.</text>
</comment>
<dbReference type="EMBL" id="JACGWO010000001">
    <property type="protein sequence ID" value="KAK4438693.1"/>
    <property type="molecule type" value="Genomic_DNA"/>
</dbReference>
<dbReference type="Pfam" id="PF13966">
    <property type="entry name" value="zf-RVT"/>
    <property type="match status" value="1"/>
</dbReference>
<evidence type="ECO:0000313" key="3">
    <source>
        <dbReference type="Proteomes" id="UP001293254"/>
    </source>
</evidence>
<reference evidence="2" key="1">
    <citation type="submission" date="2020-06" db="EMBL/GenBank/DDBJ databases">
        <authorList>
            <person name="Li T."/>
            <person name="Hu X."/>
            <person name="Zhang T."/>
            <person name="Song X."/>
            <person name="Zhang H."/>
            <person name="Dai N."/>
            <person name="Sheng W."/>
            <person name="Hou X."/>
            <person name="Wei L."/>
        </authorList>
    </citation>
    <scope>NUCLEOTIDE SEQUENCE</scope>
    <source>
        <strain evidence="2">3651</strain>
        <tissue evidence="2">Leaf</tissue>
    </source>
</reference>
<dbReference type="Proteomes" id="UP001293254">
    <property type="component" value="Unassembled WGS sequence"/>
</dbReference>
<dbReference type="AlphaFoldDB" id="A0AAE2CY15"/>
<name>A0AAE2CY15_9LAMI</name>
<sequence length="381" mass="43484">MGDRNTKFFHDLVKRNAAKRSINAITKNDGTTITSTEEIGHEFVAFFTSLWGTEAQTSPVDNDCLQDIRYVSGLAVNNSKSSIFTARIQNNELHEIRARTEFAAGVMPVRYLGIPLAEQWLSIGDYSPLVDKIANNITKWAANKADTLWVKWGNGVYLKGSSIWEWQPKRGDSPLLQRLSQIHDRIIGAVGSPQAAKQLIETWASSKGLATSKTYEYFRLKQARQPWQAMIWPAYIPPKFTFILWLGIRERLSTRARLAFLHEETSCSLYINRSESAKHLSFDCPFSERVWSDIQKWLGINRRMSTILSAIKWLKKEKIGSSVQNKARLLALACMVYNLWRHRNKVIFEAKAPSINGLVISIKIRVFRILLSFFPQGTFAL</sequence>
<gene>
    <name evidence="2" type="ORF">Salat_0203800</name>
</gene>
<organism evidence="2 3">
    <name type="scientific">Sesamum alatum</name>
    <dbReference type="NCBI Taxonomy" id="300844"/>
    <lineage>
        <taxon>Eukaryota</taxon>
        <taxon>Viridiplantae</taxon>
        <taxon>Streptophyta</taxon>
        <taxon>Embryophyta</taxon>
        <taxon>Tracheophyta</taxon>
        <taxon>Spermatophyta</taxon>
        <taxon>Magnoliopsida</taxon>
        <taxon>eudicotyledons</taxon>
        <taxon>Gunneridae</taxon>
        <taxon>Pentapetalae</taxon>
        <taxon>asterids</taxon>
        <taxon>lamiids</taxon>
        <taxon>Lamiales</taxon>
        <taxon>Pedaliaceae</taxon>
        <taxon>Sesamum</taxon>
    </lineage>
</organism>
<feature type="domain" description="Reverse transcriptase zinc-binding" evidence="1">
    <location>
        <begin position="211"/>
        <end position="291"/>
    </location>
</feature>
<protein>
    <recommendedName>
        <fullName evidence="1">Reverse transcriptase zinc-binding domain-containing protein</fullName>
    </recommendedName>
</protein>
<evidence type="ECO:0000259" key="1">
    <source>
        <dbReference type="Pfam" id="PF13966"/>
    </source>
</evidence>
<dbReference type="InterPro" id="IPR026960">
    <property type="entry name" value="RVT-Znf"/>
</dbReference>
<dbReference type="PANTHER" id="PTHR33116">
    <property type="entry name" value="REVERSE TRANSCRIPTASE ZINC-BINDING DOMAIN-CONTAINING PROTEIN-RELATED-RELATED"/>
    <property type="match status" value="1"/>
</dbReference>
<evidence type="ECO:0000313" key="2">
    <source>
        <dbReference type="EMBL" id="KAK4438693.1"/>
    </source>
</evidence>